<gene>
    <name evidence="1" type="ORF">O1611_g5346</name>
</gene>
<dbReference type="EMBL" id="JAPUUL010001119">
    <property type="protein sequence ID" value="KAJ8128286.1"/>
    <property type="molecule type" value="Genomic_DNA"/>
</dbReference>
<organism evidence="1 2">
    <name type="scientific">Lasiodiplodia mahajangana</name>
    <dbReference type="NCBI Taxonomy" id="1108764"/>
    <lineage>
        <taxon>Eukaryota</taxon>
        <taxon>Fungi</taxon>
        <taxon>Dikarya</taxon>
        <taxon>Ascomycota</taxon>
        <taxon>Pezizomycotina</taxon>
        <taxon>Dothideomycetes</taxon>
        <taxon>Dothideomycetes incertae sedis</taxon>
        <taxon>Botryosphaeriales</taxon>
        <taxon>Botryosphaeriaceae</taxon>
        <taxon>Lasiodiplodia</taxon>
    </lineage>
</organism>
<name>A0ACC2JLA5_9PEZI</name>
<protein>
    <submittedName>
        <fullName evidence="1">Uncharacterized protein</fullName>
    </submittedName>
</protein>
<accession>A0ACC2JLA5</accession>
<dbReference type="Proteomes" id="UP001153332">
    <property type="component" value="Unassembled WGS sequence"/>
</dbReference>
<comment type="caution">
    <text evidence="1">The sequence shown here is derived from an EMBL/GenBank/DDBJ whole genome shotgun (WGS) entry which is preliminary data.</text>
</comment>
<keyword evidence="2" id="KW-1185">Reference proteome</keyword>
<evidence type="ECO:0000313" key="1">
    <source>
        <dbReference type="EMBL" id="KAJ8128286.1"/>
    </source>
</evidence>
<proteinExistence type="predicted"/>
<evidence type="ECO:0000313" key="2">
    <source>
        <dbReference type="Proteomes" id="UP001153332"/>
    </source>
</evidence>
<sequence length="249" mass="27895">MFPFIHSFAPILFLEVVGSVGAIAGLVQQSFQLLDQVQAALDHNKEYAMHLTVVARDVEGTKSIVQQVENNTILQTDTIQKTMESILDIAKKLDELVTKQEEKTRKGTGFRNFAHSFAKGPKEQKQLEQMRDELMQHKNTLILCIVVSLAPSGARLDVRNVKMDGAAIMQNGRVMSTPETKDFDVITIKDVTMGGSTFMNNSSVTPEQQDRFLQLPQQRQKMELLLDLVKSTAVPDLIKQQIITQVITL</sequence>
<reference evidence="1" key="1">
    <citation type="submission" date="2022-12" db="EMBL/GenBank/DDBJ databases">
        <title>Genome Sequence of Lasiodiplodia mahajangana.</title>
        <authorList>
            <person name="Buettner E."/>
        </authorList>
    </citation>
    <scope>NUCLEOTIDE SEQUENCE</scope>
    <source>
        <strain evidence="1">VT137</strain>
    </source>
</reference>